<dbReference type="Proteomes" id="UP001638806">
    <property type="component" value="Unassembled WGS sequence"/>
</dbReference>
<name>A0ACC4DMH5_PURLI</name>
<sequence length="822" mass="91292">MAHREKATGRPRTTPRMQPAVPAHERGSVTSSNPPLRYAVKRLDPRFPARFVQYVLPARYEEPQVGVVLRRHQRRRRQPNSQHPRADPGDSLASLRISLVDGQTDGQAARQTRQSETWTSPLSTAKLLFQGPRSDPGPFPTELQDLVDGHRGIIMASLPQLPPRAPGATDRMPHAGSTSPGHLELLRGDPRSSSTQSLVPSLADDDDGSRRTLLIIYIHGFYGNDQSFRSFPAHVHSLLRTLLADSHVIHSKIYPRYKTYKAIEVARDNFSAWLEPHESPTTDVILVGHSMGGLLAGEVVLMAFKHKIIGTLSLDSPFLGLHPGIVVSGISSLFQPAPKSPDEIHDDVPPSPPSAPASLAPTSSIDSRLDSSASSFSSYPARENDDPHYDPPYWNDEPFRERPFIKRLANFASKHRSEGILHAVRNHVVSHLEFGGCLADYRGLVTRYNRLRALENVDELQAVNDGHPSAAYARVRFANYYTLSPGRPKVPKSPPPDACDPSDLDPLSDPSLPGDNASELEKDSYELTKEPDQTISLLDVEASPADEEPEQPSSRDHDESSSLGEEVVDDAASPRELTRISMLSMQDIDPTPMEDEPDLEPRPDPELRVETVSDDLVLPPIPDEPQQPTLPDLDAFTDKNVRKQAERESKRMQKNYAQAVKDRAKAIRERDKLLEKRRKKAQKDADKVEKRAQKEQMRLDKEEKKRLAEARQAAEYQAHASVADSHFDDTESPHGVTEKAATAADGDKPRKLRKFCNLPGKTNGARDATWVDVYMDGMDEVGAHCGLFAPGPHYEQLVGDVGSRIVGWIHDDMSKRAILEAQ</sequence>
<proteinExistence type="predicted"/>
<protein>
    <submittedName>
        <fullName evidence="1">Uncharacterized protein</fullName>
    </submittedName>
</protein>
<evidence type="ECO:0000313" key="2">
    <source>
        <dbReference type="Proteomes" id="UP001638806"/>
    </source>
</evidence>
<keyword evidence="2" id="KW-1185">Reference proteome</keyword>
<evidence type="ECO:0000313" key="1">
    <source>
        <dbReference type="EMBL" id="KAL3957585.1"/>
    </source>
</evidence>
<reference evidence="1" key="1">
    <citation type="submission" date="2024-12" db="EMBL/GenBank/DDBJ databases">
        <title>Comparative genomics and development of molecular markers within Purpureocillium lilacinum and among Purpureocillium species.</title>
        <authorList>
            <person name="Yeh Z.-Y."/>
            <person name="Ni N.-T."/>
            <person name="Lo P.-H."/>
            <person name="Mushyakhwo K."/>
            <person name="Lin C.-F."/>
            <person name="Nai Y.-S."/>
        </authorList>
    </citation>
    <scope>NUCLEOTIDE SEQUENCE</scope>
    <source>
        <strain evidence="1">NCHU-NPUST-175</strain>
    </source>
</reference>
<organism evidence="1 2">
    <name type="scientific">Purpureocillium lilacinum</name>
    <name type="common">Paecilomyces lilacinus</name>
    <dbReference type="NCBI Taxonomy" id="33203"/>
    <lineage>
        <taxon>Eukaryota</taxon>
        <taxon>Fungi</taxon>
        <taxon>Dikarya</taxon>
        <taxon>Ascomycota</taxon>
        <taxon>Pezizomycotina</taxon>
        <taxon>Sordariomycetes</taxon>
        <taxon>Hypocreomycetidae</taxon>
        <taxon>Hypocreales</taxon>
        <taxon>Ophiocordycipitaceae</taxon>
        <taxon>Purpureocillium</taxon>
    </lineage>
</organism>
<comment type="caution">
    <text evidence="1">The sequence shown here is derived from an EMBL/GenBank/DDBJ whole genome shotgun (WGS) entry which is preliminary data.</text>
</comment>
<gene>
    <name evidence="1" type="ORF">ACCO45_008163</name>
</gene>
<dbReference type="EMBL" id="JBGNUJ010000007">
    <property type="protein sequence ID" value="KAL3957585.1"/>
    <property type="molecule type" value="Genomic_DNA"/>
</dbReference>
<accession>A0ACC4DMH5</accession>